<dbReference type="Proteomes" id="UP000323257">
    <property type="component" value="Unassembled WGS sequence"/>
</dbReference>
<evidence type="ECO:0000256" key="1">
    <source>
        <dbReference type="SAM" id="Coils"/>
    </source>
</evidence>
<dbReference type="EMBL" id="VNHS01000005">
    <property type="protein sequence ID" value="TYP74667.1"/>
    <property type="molecule type" value="Genomic_DNA"/>
</dbReference>
<sequence length="143" mass="16289">MEPLPYITQEDMRAEAELFQTVYTSLIREIDRGESLRGKLNDFQLQQAVAHAKDGMGVLSYERRQTMNAIFENFAAIYRSDGRAAAAVWASQNFGCSLSEAGSEDRNDMRARIEELALLIQMKETELLQLYREIHALQQALAE</sequence>
<reference evidence="2 3" key="1">
    <citation type="submission" date="2019-07" db="EMBL/GenBank/DDBJ databases">
        <title>Genomic Encyclopedia of Type Strains, Phase III (KMG-III): the genomes of soil and plant-associated and newly described type strains.</title>
        <authorList>
            <person name="Whitman W."/>
        </authorList>
    </citation>
    <scope>NUCLEOTIDE SEQUENCE [LARGE SCALE GENOMIC DNA]</scope>
    <source>
        <strain evidence="2 3">BL24</strain>
    </source>
</reference>
<name>A0A5S5C5S1_9BACL</name>
<organism evidence="2 3">
    <name type="scientific">Paenibacillus methanolicus</name>
    <dbReference type="NCBI Taxonomy" id="582686"/>
    <lineage>
        <taxon>Bacteria</taxon>
        <taxon>Bacillati</taxon>
        <taxon>Bacillota</taxon>
        <taxon>Bacilli</taxon>
        <taxon>Bacillales</taxon>
        <taxon>Paenibacillaceae</taxon>
        <taxon>Paenibacillus</taxon>
    </lineage>
</organism>
<proteinExistence type="predicted"/>
<protein>
    <submittedName>
        <fullName evidence="2">Uncharacterized protein</fullName>
    </submittedName>
</protein>
<evidence type="ECO:0000313" key="2">
    <source>
        <dbReference type="EMBL" id="TYP74667.1"/>
    </source>
</evidence>
<gene>
    <name evidence="2" type="ORF">BCM02_105211</name>
</gene>
<accession>A0A5S5C5S1</accession>
<keyword evidence="1" id="KW-0175">Coiled coil</keyword>
<dbReference type="RefSeq" id="WP_148929914.1">
    <property type="nucleotide sequence ID" value="NZ_VNHS01000005.1"/>
</dbReference>
<dbReference type="OrthoDB" id="2600604at2"/>
<dbReference type="AlphaFoldDB" id="A0A5S5C5S1"/>
<keyword evidence="3" id="KW-1185">Reference proteome</keyword>
<evidence type="ECO:0000313" key="3">
    <source>
        <dbReference type="Proteomes" id="UP000323257"/>
    </source>
</evidence>
<comment type="caution">
    <text evidence="2">The sequence shown here is derived from an EMBL/GenBank/DDBJ whole genome shotgun (WGS) entry which is preliminary data.</text>
</comment>
<feature type="coiled-coil region" evidence="1">
    <location>
        <begin position="106"/>
        <end position="140"/>
    </location>
</feature>